<sequence length="103" mass="12014">MEVYRKKPNKPSYLHQQSVTRPKRGETCIVRRDGTKAVVTTEDNELEFFVFHPKCYQLPSVVVEFRDPQPREMLHPKSLDHLHKLPLKWRNGQSNQCANTGAV</sequence>
<proteinExistence type="predicted"/>
<name>A0A2G5VA33_9PELO</name>
<dbReference type="EMBL" id="PDUG01000002">
    <property type="protein sequence ID" value="PIC48645.1"/>
    <property type="molecule type" value="Genomic_DNA"/>
</dbReference>
<gene>
    <name evidence="1" type="primary">Cnig_chr_II.g7543</name>
    <name evidence="1" type="ORF">B9Z55_007543</name>
</gene>
<organism evidence="1 2">
    <name type="scientific">Caenorhabditis nigoni</name>
    <dbReference type="NCBI Taxonomy" id="1611254"/>
    <lineage>
        <taxon>Eukaryota</taxon>
        <taxon>Metazoa</taxon>
        <taxon>Ecdysozoa</taxon>
        <taxon>Nematoda</taxon>
        <taxon>Chromadorea</taxon>
        <taxon>Rhabditida</taxon>
        <taxon>Rhabditina</taxon>
        <taxon>Rhabditomorpha</taxon>
        <taxon>Rhabditoidea</taxon>
        <taxon>Rhabditidae</taxon>
        <taxon>Peloderinae</taxon>
        <taxon>Caenorhabditis</taxon>
    </lineage>
</organism>
<evidence type="ECO:0000313" key="2">
    <source>
        <dbReference type="Proteomes" id="UP000230233"/>
    </source>
</evidence>
<protein>
    <submittedName>
        <fullName evidence="1">Uncharacterized protein</fullName>
    </submittedName>
</protein>
<keyword evidence="2" id="KW-1185">Reference proteome</keyword>
<accession>A0A2G5VA33</accession>
<comment type="caution">
    <text evidence="1">The sequence shown here is derived from an EMBL/GenBank/DDBJ whole genome shotgun (WGS) entry which is preliminary data.</text>
</comment>
<dbReference type="Proteomes" id="UP000230233">
    <property type="component" value="Chromosome II"/>
</dbReference>
<evidence type="ECO:0000313" key="1">
    <source>
        <dbReference type="EMBL" id="PIC48645.1"/>
    </source>
</evidence>
<reference evidence="2" key="1">
    <citation type="submission" date="2017-10" db="EMBL/GenBank/DDBJ databases">
        <title>Rapid genome shrinkage in a self-fertile nematode reveals novel sperm competition proteins.</title>
        <authorList>
            <person name="Yin D."/>
            <person name="Schwarz E.M."/>
            <person name="Thomas C.G."/>
            <person name="Felde R.L."/>
            <person name="Korf I.F."/>
            <person name="Cutter A.D."/>
            <person name="Schartner C.M."/>
            <person name="Ralston E.J."/>
            <person name="Meyer B.J."/>
            <person name="Haag E.S."/>
        </authorList>
    </citation>
    <scope>NUCLEOTIDE SEQUENCE [LARGE SCALE GENOMIC DNA]</scope>
    <source>
        <strain evidence="2">JU1422</strain>
    </source>
</reference>
<dbReference type="AlphaFoldDB" id="A0A2G5VA33"/>